<dbReference type="OrthoDB" id="1414216at2759"/>
<dbReference type="PANTHER" id="PTHR12601:SF6">
    <property type="entry name" value="CLUSTERED MITOCHONDRIA PROTEIN HOMOLOG"/>
    <property type="match status" value="1"/>
</dbReference>
<sequence length="120" mass="13677">MFFSLGFDVKDHYKEFGGYSAVFVARNNDLQGIKAYTAVDIEGLYTLGTVVIDYRSYRVTAQSIVAGILEREHEQSVVYESVDFGNTVVTNKKYLELLGKNRTSAQNFSPFCNKRKRKRS</sequence>
<dbReference type="InterPro" id="IPR025697">
    <property type="entry name" value="CLU_dom"/>
</dbReference>
<comment type="caution">
    <text evidence="2">The sequence shown here is derived from an EMBL/GenBank/DDBJ whole genome shotgun (WGS) entry which is preliminary data.</text>
</comment>
<dbReference type="GO" id="GO:0003729">
    <property type="term" value="F:mRNA binding"/>
    <property type="evidence" value="ECO:0007669"/>
    <property type="project" value="TreeGrafter"/>
</dbReference>
<dbReference type="AlphaFoldDB" id="A0A443S4N2"/>
<dbReference type="GO" id="GO:0005737">
    <property type="term" value="C:cytoplasm"/>
    <property type="evidence" value="ECO:0007669"/>
    <property type="project" value="TreeGrafter"/>
</dbReference>
<dbReference type="EMBL" id="NCKV01008735">
    <property type="protein sequence ID" value="RWS22463.1"/>
    <property type="molecule type" value="Genomic_DNA"/>
</dbReference>
<accession>A0A443S4N2</accession>
<dbReference type="Proteomes" id="UP000288716">
    <property type="component" value="Unassembled WGS sequence"/>
</dbReference>
<protein>
    <submittedName>
        <fullName evidence="2">Clustered mitochondria protein-like protein</fullName>
    </submittedName>
</protein>
<dbReference type="InterPro" id="IPR027523">
    <property type="entry name" value="CLU_prot"/>
</dbReference>
<name>A0A443S4N2_9ACAR</name>
<dbReference type="Pfam" id="PF13236">
    <property type="entry name" value="CLU"/>
    <property type="match status" value="1"/>
</dbReference>
<evidence type="ECO:0000313" key="2">
    <source>
        <dbReference type="EMBL" id="RWS22463.1"/>
    </source>
</evidence>
<organism evidence="2 3">
    <name type="scientific">Leptotrombidium deliense</name>
    <dbReference type="NCBI Taxonomy" id="299467"/>
    <lineage>
        <taxon>Eukaryota</taxon>
        <taxon>Metazoa</taxon>
        <taxon>Ecdysozoa</taxon>
        <taxon>Arthropoda</taxon>
        <taxon>Chelicerata</taxon>
        <taxon>Arachnida</taxon>
        <taxon>Acari</taxon>
        <taxon>Acariformes</taxon>
        <taxon>Trombidiformes</taxon>
        <taxon>Prostigmata</taxon>
        <taxon>Anystina</taxon>
        <taxon>Parasitengona</taxon>
        <taxon>Trombiculoidea</taxon>
        <taxon>Trombiculidae</taxon>
        <taxon>Leptotrombidium</taxon>
    </lineage>
</organism>
<proteinExistence type="predicted"/>
<dbReference type="GO" id="GO:0048312">
    <property type="term" value="P:intracellular distribution of mitochondria"/>
    <property type="evidence" value="ECO:0007669"/>
    <property type="project" value="TreeGrafter"/>
</dbReference>
<dbReference type="STRING" id="299467.A0A443S4N2"/>
<feature type="domain" description="Clu" evidence="1">
    <location>
        <begin position="1"/>
        <end position="120"/>
    </location>
</feature>
<evidence type="ECO:0000259" key="1">
    <source>
        <dbReference type="PROSITE" id="PS51823"/>
    </source>
</evidence>
<evidence type="ECO:0000313" key="3">
    <source>
        <dbReference type="Proteomes" id="UP000288716"/>
    </source>
</evidence>
<reference evidence="2 3" key="1">
    <citation type="journal article" date="2018" name="Gigascience">
        <title>Genomes of trombidid mites reveal novel predicted allergens and laterally-transferred genes associated with secondary metabolism.</title>
        <authorList>
            <person name="Dong X."/>
            <person name="Chaisiri K."/>
            <person name="Xia D."/>
            <person name="Armstrong S.D."/>
            <person name="Fang Y."/>
            <person name="Donnelly M.J."/>
            <person name="Kadowaki T."/>
            <person name="McGarry J.W."/>
            <person name="Darby A.C."/>
            <person name="Makepeace B.L."/>
        </authorList>
    </citation>
    <scope>NUCLEOTIDE SEQUENCE [LARGE SCALE GENOMIC DNA]</scope>
    <source>
        <strain evidence="2">UoL-UT</strain>
    </source>
</reference>
<dbReference type="PANTHER" id="PTHR12601">
    <property type="entry name" value="EUKARYOTIC TRANSLATION INITIATION FACTOR 3 SUBUNIT EIF-3"/>
    <property type="match status" value="1"/>
</dbReference>
<keyword evidence="3" id="KW-1185">Reference proteome</keyword>
<dbReference type="VEuPathDB" id="VectorBase:LDEU009577"/>
<gene>
    <name evidence="2" type="ORF">B4U80_06808</name>
</gene>
<dbReference type="PROSITE" id="PS51823">
    <property type="entry name" value="CLU"/>
    <property type="match status" value="1"/>
</dbReference>